<evidence type="ECO:0000313" key="8">
    <source>
        <dbReference type="EMBL" id="CAG9165471.1"/>
    </source>
</evidence>
<dbReference type="RefSeq" id="WP_224038983.1">
    <property type="nucleotide sequence ID" value="NZ_CAJZAH010000001.1"/>
</dbReference>
<evidence type="ECO:0000256" key="6">
    <source>
        <dbReference type="ARBA" id="ARBA00022833"/>
    </source>
</evidence>
<sequence>MSFDLLSGLRSAGLQGETAMPAPRPPARAGMAAGDAARIPARLGTLVVSAPGRQLRYAFTADDALWTARFLVGEAGGRDDAANRAVIWAMLNRYALFTRKYYKTFHAFLRAYSTPLQPVLRSWGAARRHMDKPAFVRTGGVYKPPHDNIPKGQLRQFLALQKRPWAKLPLPARTLALAALGGSLPNPIRNASEFGSTYVYFHDRHRRYPSDAEWRAFTEAYARGKAWRWIGPVAGLDQKRNAFFVQAKVARLPAGAVRVEPASASMAEAMREQAMAFEGEDDCPDCLEAEFTPDMEEEFRLGAYPSTVLDAFRQRNRAEVIRRAAQQGRSAEDIANLLFYMAHPERIDASGAGRPLAKGEPGYAKLVKEWKALYLTVPGPHPEVNTLMAKQGVGFYCRKDAAMRWGVPEMVMALTTVAARWFVRFPHGPRIVISDLSKRGGGWLSPHKSHQVGLDVDIGLVRNDGKEGGAVTYKSGNYSRERTRHLVESILANGVLPVKTLAFNDPAIQHPKVVRWSGHDDHLHVRFCVPAHYKALRQRIPSAQNYRC</sequence>
<keyword evidence="1" id="KW-0645">Protease</keyword>
<evidence type="ECO:0000256" key="1">
    <source>
        <dbReference type="ARBA" id="ARBA00022670"/>
    </source>
</evidence>
<evidence type="ECO:0000313" key="9">
    <source>
        <dbReference type="Proteomes" id="UP000721236"/>
    </source>
</evidence>
<evidence type="ECO:0000256" key="2">
    <source>
        <dbReference type="ARBA" id="ARBA00022723"/>
    </source>
</evidence>
<keyword evidence="4" id="KW-0574">Periplasm</keyword>
<organism evidence="8 9">
    <name type="scientific">Cupriavidus respiraculi</name>
    <dbReference type="NCBI Taxonomy" id="195930"/>
    <lineage>
        <taxon>Bacteria</taxon>
        <taxon>Pseudomonadati</taxon>
        <taxon>Pseudomonadota</taxon>
        <taxon>Betaproteobacteria</taxon>
        <taxon>Burkholderiales</taxon>
        <taxon>Burkholderiaceae</taxon>
        <taxon>Cupriavidus</taxon>
    </lineage>
</organism>
<accession>A0ABN7XYE7</accession>
<keyword evidence="5" id="KW-0378">Hydrolase</keyword>
<evidence type="ECO:0000256" key="3">
    <source>
        <dbReference type="ARBA" id="ARBA00022729"/>
    </source>
</evidence>
<keyword evidence="7" id="KW-0482">Metalloprotease</keyword>
<name>A0ABN7XYE7_9BURK</name>
<dbReference type="Proteomes" id="UP000721236">
    <property type="component" value="Unassembled WGS sequence"/>
</dbReference>
<keyword evidence="9" id="KW-1185">Reference proteome</keyword>
<dbReference type="EMBL" id="CAJZAH010000001">
    <property type="protein sequence ID" value="CAG9165471.1"/>
    <property type="molecule type" value="Genomic_DNA"/>
</dbReference>
<dbReference type="InterPro" id="IPR005073">
    <property type="entry name" value="Peptidase_M74"/>
</dbReference>
<reference evidence="8 9" key="1">
    <citation type="submission" date="2021-08" db="EMBL/GenBank/DDBJ databases">
        <authorList>
            <person name="Peeters C."/>
        </authorList>
    </citation>
    <scope>NUCLEOTIDE SEQUENCE [LARGE SCALE GENOMIC DNA]</scope>
    <source>
        <strain evidence="8 9">LMG 21510</strain>
    </source>
</reference>
<comment type="caution">
    <text evidence="8">The sequence shown here is derived from an EMBL/GenBank/DDBJ whole genome shotgun (WGS) entry which is preliminary data.</text>
</comment>
<dbReference type="InterPro" id="IPR009045">
    <property type="entry name" value="Zn_M74/Hedgehog-like"/>
</dbReference>
<dbReference type="Pfam" id="PF03411">
    <property type="entry name" value="Peptidase_M74"/>
    <property type="match status" value="1"/>
</dbReference>
<keyword evidence="2" id="KW-0479">Metal-binding</keyword>
<protein>
    <recommendedName>
        <fullName evidence="10">Penicillin-insensitive murein endopeptidase</fullName>
    </recommendedName>
</protein>
<evidence type="ECO:0000256" key="7">
    <source>
        <dbReference type="ARBA" id="ARBA00023049"/>
    </source>
</evidence>
<dbReference type="Gene3D" id="3.30.1380.10">
    <property type="match status" value="1"/>
</dbReference>
<proteinExistence type="predicted"/>
<evidence type="ECO:0008006" key="10">
    <source>
        <dbReference type="Google" id="ProtNLM"/>
    </source>
</evidence>
<evidence type="ECO:0000256" key="5">
    <source>
        <dbReference type="ARBA" id="ARBA00022801"/>
    </source>
</evidence>
<keyword evidence="3" id="KW-0732">Signal</keyword>
<gene>
    <name evidence="8" type="ORF">LMG21510_00100</name>
</gene>
<dbReference type="SUPFAM" id="SSF55166">
    <property type="entry name" value="Hedgehog/DD-peptidase"/>
    <property type="match status" value="1"/>
</dbReference>
<keyword evidence="6" id="KW-0862">Zinc</keyword>
<evidence type="ECO:0000256" key="4">
    <source>
        <dbReference type="ARBA" id="ARBA00022764"/>
    </source>
</evidence>